<protein>
    <recommendedName>
        <fullName evidence="5">ditrans,polycis-polyprenyl diphosphate synthase [(2E,6E)-farnesyldiphosphate specific]</fullName>
        <ecNumber evidence="5">2.5.1.87</ecNumber>
    </recommendedName>
</protein>
<dbReference type="Gene3D" id="3.40.1180.10">
    <property type="entry name" value="Decaprenyl diphosphate synthase-like"/>
    <property type="match status" value="1"/>
</dbReference>
<evidence type="ECO:0000256" key="13">
    <source>
        <dbReference type="SAM" id="MobiDB-lite"/>
    </source>
</evidence>
<feature type="region of interest" description="Disordered" evidence="13">
    <location>
        <begin position="206"/>
        <end position="229"/>
    </location>
</feature>
<dbReference type="InterPro" id="IPR036424">
    <property type="entry name" value="UPP_synth-like_sf"/>
</dbReference>
<dbReference type="PANTHER" id="PTHR21528:SF0">
    <property type="entry name" value="DEHYDRODOLICHYL DIPHOSPHATE SYNTHASE COMPLEX SUBUNIT NUS1"/>
    <property type="match status" value="1"/>
</dbReference>
<evidence type="ECO:0000256" key="10">
    <source>
        <dbReference type="ARBA" id="ARBA00022989"/>
    </source>
</evidence>
<dbReference type="EC" id="2.5.1.87" evidence="5"/>
<keyword evidence="16" id="KW-1185">Reference proteome</keyword>
<comment type="cofactor">
    <cofactor evidence="1">
        <name>Mg(2+)</name>
        <dbReference type="ChEBI" id="CHEBI:18420"/>
    </cofactor>
</comment>
<keyword evidence="9" id="KW-0460">Magnesium</keyword>
<dbReference type="HOGENOM" id="CLU_051870_1_0_1"/>
<dbReference type="VEuPathDB" id="FungiDB:HMPREF1541_08265"/>
<sequence length="363" mass="40534">MPLNAPDLQNYRKDVASKGSALGGTGRETLIKPYLPEPHKHRKPAPPSPMETAKKSKPARRGRKQRIRPFLRQKFHFLIYFVIQVIYGIIIRFYHGWHAVSDRIVAIMHYHHRSPEYIQRDVKDLSRIPEHLSVILRYKVEEDGALESLMDEVAELSAWSAAAGIPTLSIYEKSGILKSYTSSLQDLVDQKLVSYFGPAPAAPSSKIYSSNQTLHSPSPEHNSRANSQSGRRHINLLLLSAADGRDTLVDLTRTLTEMAQAKKIRPRDITSDLINTEISATTAVPGSQAPSTNAKKEVGAGEPELVIVFGPYVKLEGYPPWQIRLSEIFCVGGDPSQGNVPVEYQGFLRGLWKFAGAEMRFGR</sequence>
<comment type="pathway">
    <text evidence="3">Protein modification; protein glycosylation.</text>
</comment>
<evidence type="ECO:0000256" key="4">
    <source>
        <dbReference type="ARBA" id="ARBA00005432"/>
    </source>
</evidence>
<evidence type="ECO:0000313" key="16">
    <source>
        <dbReference type="Proteomes" id="UP000030752"/>
    </source>
</evidence>
<evidence type="ECO:0000256" key="5">
    <source>
        <dbReference type="ARBA" id="ARBA00012596"/>
    </source>
</evidence>
<feature type="transmembrane region" description="Helical" evidence="14">
    <location>
        <begin position="75"/>
        <end position="94"/>
    </location>
</feature>
<dbReference type="Proteomes" id="UP000030752">
    <property type="component" value="Unassembled WGS sequence"/>
</dbReference>
<accession>W2RNG5</accession>
<dbReference type="GO" id="GO:1904423">
    <property type="term" value="C:dehydrodolichyl diphosphate synthase complex"/>
    <property type="evidence" value="ECO:0007669"/>
    <property type="project" value="InterPro"/>
</dbReference>
<evidence type="ECO:0000256" key="14">
    <source>
        <dbReference type="SAM" id="Phobius"/>
    </source>
</evidence>
<evidence type="ECO:0000256" key="1">
    <source>
        <dbReference type="ARBA" id="ARBA00001946"/>
    </source>
</evidence>
<evidence type="ECO:0000256" key="12">
    <source>
        <dbReference type="ARBA" id="ARBA00047353"/>
    </source>
</evidence>
<dbReference type="EMBL" id="KB822724">
    <property type="protein sequence ID" value="ETN37274.1"/>
    <property type="molecule type" value="Genomic_DNA"/>
</dbReference>
<proteinExistence type="inferred from homology"/>
<dbReference type="PANTHER" id="PTHR21528">
    <property type="entry name" value="DEHYDRODOLICHYL DIPHOSPHATE SYNTHASE COMPLEX SUBUNIT NUS1"/>
    <property type="match status" value="1"/>
</dbReference>
<dbReference type="InterPro" id="IPR038887">
    <property type="entry name" value="Nus1/NgBR"/>
</dbReference>
<evidence type="ECO:0000256" key="3">
    <source>
        <dbReference type="ARBA" id="ARBA00004922"/>
    </source>
</evidence>
<comment type="similarity">
    <text evidence="4">Belongs to the UPP synthase family.</text>
</comment>
<dbReference type="FunCoup" id="W2RNG5">
    <property type="interactions" value="273"/>
</dbReference>
<evidence type="ECO:0000256" key="2">
    <source>
        <dbReference type="ARBA" id="ARBA00004586"/>
    </source>
</evidence>
<evidence type="ECO:0000256" key="7">
    <source>
        <dbReference type="ARBA" id="ARBA00022692"/>
    </source>
</evidence>
<evidence type="ECO:0000256" key="9">
    <source>
        <dbReference type="ARBA" id="ARBA00022842"/>
    </source>
</evidence>
<gene>
    <name evidence="15" type="ORF">HMPREF1541_08265</name>
</gene>
<keyword evidence="11 14" id="KW-0472">Membrane</keyword>
<dbReference type="GO" id="GO:0005789">
    <property type="term" value="C:endoplasmic reticulum membrane"/>
    <property type="evidence" value="ECO:0007669"/>
    <property type="project" value="UniProtKB-SubCell"/>
</dbReference>
<name>W2RNG5_CYPE1</name>
<evidence type="ECO:0000256" key="8">
    <source>
        <dbReference type="ARBA" id="ARBA00022824"/>
    </source>
</evidence>
<evidence type="ECO:0000313" key="15">
    <source>
        <dbReference type="EMBL" id="ETN37274.1"/>
    </source>
</evidence>
<keyword evidence="7 14" id="KW-0812">Transmembrane</keyword>
<dbReference type="SUPFAM" id="SSF64005">
    <property type="entry name" value="Undecaprenyl diphosphate synthase"/>
    <property type="match status" value="1"/>
</dbReference>
<keyword evidence="10 14" id="KW-1133">Transmembrane helix</keyword>
<dbReference type="eggNOG" id="KOG2818">
    <property type="taxonomic scope" value="Eukaryota"/>
</dbReference>
<keyword evidence="8" id="KW-0256">Endoplasmic reticulum</keyword>
<feature type="compositionally biased region" description="Basic residues" evidence="13">
    <location>
        <begin position="55"/>
        <end position="65"/>
    </location>
</feature>
<organism evidence="15 16">
    <name type="scientific">Cyphellophora europaea (strain CBS 101466)</name>
    <name type="common">Phialophora europaea</name>
    <dbReference type="NCBI Taxonomy" id="1220924"/>
    <lineage>
        <taxon>Eukaryota</taxon>
        <taxon>Fungi</taxon>
        <taxon>Dikarya</taxon>
        <taxon>Ascomycota</taxon>
        <taxon>Pezizomycotina</taxon>
        <taxon>Eurotiomycetes</taxon>
        <taxon>Chaetothyriomycetidae</taxon>
        <taxon>Chaetothyriales</taxon>
        <taxon>Cyphellophoraceae</taxon>
        <taxon>Cyphellophora</taxon>
    </lineage>
</organism>
<evidence type="ECO:0000256" key="11">
    <source>
        <dbReference type="ARBA" id="ARBA00023136"/>
    </source>
</evidence>
<comment type="catalytic activity">
    <reaction evidence="12">
        <text>n isopentenyl diphosphate + (2E,6E)-farnesyl diphosphate = a di-trans,poly-cis-polyprenyl diphosphate + n diphosphate</text>
        <dbReference type="Rhea" id="RHEA:53008"/>
        <dbReference type="Rhea" id="RHEA-COMP:19494"/>
        <dbReference type="ChEBI" id="CHEBI:33019"/>
        <dbReference type="ChEBI" id="CHEBI:128769"/>
        <dbReference type="ChEBI" id="CHEBI:136960"/>
        <dbReference type="ChEBI" id="CHEBI:175763"/>
        <dbReference type="EC" id="2.5.1.87"/>
    </reaction>
</comment>
<feature type="region of interest" description="Disordered" evidence="13">
    <location>
        <begin position="1"/>
        <end position="65"/>
    </location>
</feature>
<evidence type="ECO:0000256" key="6">
    <source>
        <dbReference type="ARBA" id="ARBA00022679"/>
    </source>
</evidence>
<dbReference type="GeneID" id="19975604"/>
<dbReference type="UniPathway" id="UPA00378"/>
<dbReference type="OrthoDB" id="19639at2759"/>
<reference evidence="15 16" key="1">
    <citation type="submission" date="2013-03" db="EMBL/GenBank/DDBJ databases">
        <title>The Genome Sequence of Phialophora europaea CBS 101466.</title>
        <authorList>
            <consortium name="The Broad Institute Genomics Platform"/>
            <person name="Cuomo C."/>
            <person name="de Hoog S."/>
            <person name="Gorbushina A."/>
            <person name="Walker B."/>
            <person name="Young S.K."/>
            <person name="Zeng Q."/>
            <person name="Gargeya S."/>
            <person name="Fitzgerald M."/>
            <person name="Haas B."/>
            <person name="Abouelleil A."/>
            <person name="Allen A.W."/>
            <person name="Alvarado L."/>
            <person name="Arachchi H.M."/>
            <person name="Berlin A.M."/>
            <person name="Chapman S.B."/>
            <person name="Gainer-Dewar J."/>
            <person name="Goldberg J."/>
            <person name="Griggs A."/>
            <person name="Gujja S."/>
            <person name="Hansen M."/>
            <person name="Howarth C."/>
            <person name="Imamovic A."/>
            <person name="Ireland A."/>
            <person name="Larimer J."/>
            <person name="McCowan C."/>
            <person name="Murphy C."/>
            <person name="Pearson M."/>
            <person name="Poon T.W."/>
            <person name="Priest M."/>
            <person name="Roberts A."/>
            <person name="Saif S."/>
            <person name="Shea T."/>
            <person name="Sisk P."/>
            <person name="Sykes S."/>
            <person name="Wortman J."/>
            <person name="Nusbaum C."/>
            <person name="Birren B."/>
        </authorList>
    </citation>
    <scope>NUCLEOTIDE SEQUENCE [LARGE SCALE GENOMIC DNA]</scope>
    <source>
        <strain evidence="15 16">CBS 101466</strain>
    </source>
</reference>
<dbReference type="AlphaFoldDB" id="W2RNG5"/>
<keyword evidence="6" id="KW-0808">Transferase</keyword>
<comment type="subcellular location">
    <subcellularLocation>
        <location evidence="2">Endoplasmic reticulum membrane</location>
    </subcellularLocation>
</comment>
<dbReference type="RefSeq" id="XP_008720806.1">
    <property type="nucleotide sequence ID" value="XM_008722584.1"/>
</dbReference>
<dbReference type="InParanoid" id="W2RNG5"/>
<dbReference type="STRING" id="1220924.W2RNG5"/>
<dbReference type="GO" id="GO:0045547">
    <property type="term" value="F:ditrans,polycis-polyprenyl diphosphate synthase [(2E,6E)-farnesyl diphosphate specific] activity"/>
    <property type="evidence" value="ECO:0007669"/>
    <property type="project" value="UniProtKB-EC"/>
</dbReference>